<reference evidence="2" key="1">
    <citation type="submission" date="2021-04" db="EMBL/GenBank/DDBJ databases">
        <authorList>
            <person name="Chebbi M.A.C M."/>
        </authorList>
    </citation>
    <scope>NUCLEOTIDE SEQUENCE</scope>
</reference>
<gene>
    <name evidence="2" type="ORF">HICCMSTLAB_LOCUS4131</name>
</gene>
<evidence type="ECO:0000313" key="2">
    <source>
        <dbReference type="EMBL" id="CAG5084537.1"/>
    </source>
</evidence>
<dbReference type="PANTHER" id="PTHR47595">
    <property type="entry name" value="HEAT SHOCK 70 KDA PROTEIN 14"/>
    <property type="match status" value="1"/>
</dbReference>
<name>A0A8J2H8G8_COTCN</name>
<sequence>MDEEIYFCKHCDGLIESFNEAGNHQCFRGKEHIYQDEEDNTILFVHNYENDNKENREEQVFNNEKSEVHNHLLSDYTAFIESDEDLSQSVDFQTESNPKKNAVWTKQATMALLSLYEANLQMLTDIGKKSRVWKKISEGLKELRIQVTADQVKWKFNRLYNKYKECIDNNNKSGRAHMTFEYYEQFEEIFHKEKKVSTSSTLSSSILTTDEKKRKHDIIGSKNISKSKKLKIDAISSEKNLPPVDKSPKLKTTPIADVKQTARNQQRIQSMEILENIKENQKARDEKMTKYLKMKEKEMDLKKKAIDVRETEMQVKRDVATEKLKFNEKKHKDWLNIEKLKCELLKKLLKNRTDSEESD</sequence>
<dbReference type="EMBL" id="CAJNRD030001118">
    <property type="protein sequence ID" value="CAG5084537.1"/>
    <property type="molecule type" value="Genomic_DNA"/>
</dbReference>
<evidence type="ECO:0000313" key="3">
    <source>
        <dbReference type="Proteomes" id="UP000786811"/>
    </source>
</evidence>
<dbReference type="Pfam" id="PF13837">
    <property type="entry name" value="Myb_DNA-bind_4"/>
    <property type="match status" value="1"/>
</dbReference>
<feature type="domain" description="Myb/SANT-like DNA-binding" evidence="1">
    <location>
        <begin position="103"/>
        <end position="189"/>
    </location>
</feature>
<dbReference type="Proteomes" id="UP000786811">
    <property type="component" value="Unassembled WGS sequence"/>
</dbReference>
<dbReference type="AlphaFoldDB" id="A0A8J2H8G8"/>
<organism evidence="2 3">
    <name type="scientific">Cotesia congregata</name>
    <name type="common">Parasitoid wasp</name>
    <name type="synonym">Apanteles congregatus</name>
    <dbReference type="NCBI Taxonomy" id="51543"/>
    <lineage>
        <taxon>Eukaryota</taxon>
        <taxon>Metazoa</taxon>
        <taxon>Ecdysozoa</taxon>
        <taxon>Arthropoda</taxon>
        <taxon>Hexapoda</taxon>
        <taxon>Insecta</taxon>
        <taxon>Pterygota</taxon>
        <taxon>Neoptera</taxon>
        <taxon>Endopterygota</taxon>
        <taxon>Hymenoptera</taxon>
        <taxon>Apocrita</taxon>
        <taxon>Ichneumonoidea</taxon>
        <taxon>Braconidae</taxon>
        <taxon>Microgastrinae</taxon>
        <taxon>Cotesia</taxon>
    </lineage>
</organism>
<proteinExistence type="predicted"/>
<dbReference type="InterPro" id="IPR044822">
    <property type="entry name" value="Myb_DNA-bind_4"/>
</dbReference>
<evidence type="ECO:0000259" key="1">
    <source>
        <dbReference type="Pfam" id="PF13837"/>
    </source>
</evidence>
<dbReference type="Gene3D" id="1.10.10.60">
    <property type="entry name" value="Homeodomain-like"/>
    <property type="match status" value="1"/>
</dbReference>
<comment type="caution">
    <text evidence="2">The sequence shown here is derived from an EMBL/GenBank/DDBJ whole genome shotgun (WGS) entry which is preliminary data.</text>
</comment>
<protein>
    <recommendedName>
        <fullName evidence="1">Myb/SANT-like DNA-binding domain-containing protein</fullName>
    </recommendedName>
</protein>
<dbReference type="OrthoDB" id="7701172at2759"/>
<dbReference type="PANTHER" id="PTHR47595:SF1">
    <property type="entry name" value="MYB_SANT-LIKE DNA-BINDING DOMAIN-CONTAINING PROTEIN"/>
    <property type="match status" value="1"/>
</dbReference>
<keyword evidence="3" id="KW-1185">Reference proteome</keyword>
<accession>A0A8J2H8G8</accession>